<organism evidence="4">
    <name type="scientific">Salpingoeca rosetta (strain ATCC 50818 / BSB-021)</name>
    <dbReference type="NCBI Taxonomy" id="946362"/>
    <lineage>
        <taxon>Eukaryota</taxon>
        <taxon>Choanoflagellata</taxon>
        <taxon>Craspedida</taxon>
        <taxon>Salpingoecidae</taxon>
        <taxon>Salpingoeca</taxon>
    </lineage>
</organism>
<dbReference type="Proteomes" id="UP000007799">
    <property type="component" value="Unassembled WGS sequence"/>
</dbReference>
<feature type="compositionally biased region" description="Low complexity" evidence="2">
    <location>
        <begin position="414"/>
        <end position="423"/>
    </location>
</feature>
<feature type="region of interest" description="Disordered" evidence="2">
    <location>
        <begin position="78"/>
        <end position="131"/>
    </location>
</feature>
<feature type="compositionally biased region" description="Basic and acidic residues" evidence="2">
    <location>
        <begin position="21"/>
        <end position="33"/>
    </location>
</feature>
<dbReference type="KEGG" id="sre:PTSG_01534"/>
<sequence>MATLAKAKKENARLRASTKKAVQDRRAKFKGETVPDVSNDLAPYTQLPVQEEVIASKEVTYDEGWTYKTRRTSFAPIEPHQALQLEEDNPDTYSPPVARRRASMRRMSMQRTTSPAHRSRSQSPRRPPAQTILENESFPVESRFAVWCKANLKPVLDSLTLEDKHTSGQLPVDKVVTTILALSPPLTEAEVRSCVDGEHAAEGSVVREGVLDYDKWIHHQKVLAVKEENRVRRTSLPTIPIHLPNLPKHAPTVVDFVTLPKVREQVKSTQQKMEEKKAKEEMKRTIAQLERVAFHKVKSKPSREKLEQAYVTYSGNPRKARRALQKYKQTRTSPKKSPSKSPTKSRTRNGTSTNGDGGGTNVNGSHSPLANTRGRSGQRDQDLQQEHGDDASGRAGDDAKVVTENGAGGKDGGDAQAQASQEQ</sequence>
<feature type="compositionally biased region" description="Polar residues" evidence="2">
    <location>
        <begin position="365"/>
        <end position="375"/>
    </location>
</feature>
<keyword evidence="4" id="KW-1185">Reference proteome</keyword>
<dbReference type="AlphaFoldDB" id="F2U0M3"/>
<reference evidence="3" key="1">
    <citation type="submission" date="2009-08" db="EMBL/GenBank/DDBJ databases">
        <title>Annotation of Salpingoeca rosetta.</title>
        <authorList>
            <consortium name="The Broad Institute Genome Sequencing Platform"/>
            <person name="Russ C."/>
            <person name="Cuomo C."/>
            <person name="Burger G."/>
            <person name="Gray M.W."/>
            <person name="Holland P.W.H."/>
            <person name="King N."/>
            <person name="Lang F.B.F."/>
            <person name="Roger A.J."/>
            <person name="Ruiz-Trillo I."/>
            <person name="Young S.K."/>
            <person name="Zeng Q."/>
            <person name="Gargeya S."/>
            <person name="Alvarado L."/>
            <person name="Berlin A."/>
            <person name="Chapman S.B."/>
            <person name="Chen Z."/>
            <person name="Freedman E."/>
            <person name="Gellesch M."/>
            <person name="Goldberg J."/>
            <person name="Griggs A."/>
            <person name="Gujja S."/>
            <person name="Heilman E."/>
            <person name="Heiman D."/>
            <person name="Howarth C."/>
            <person name="Mehta T."/>
            <person name="Neiman D."/>
            <person name="Pearson M."/>
            <person name="Roberts A."/>
            <person name="Saif S."/>
            <person name="Shea T."/>
            <person name="Shenoy N."/>
            <person name="Sisk P."/>
            <person name="Stolte C."/>
            <person name="Sykes S."/>
            <person name="White J."/>
            <person name="Yandava C."/>
            <person name="Haas B."/>
            <person name="Nusbaum C."/>
            <person name="Birren B."/>
        </authorList>
    </citation>
    <scope>NUCLEOTIDE SEQUENCE [LARGE SCALE GENOMIC DNA]</scope>
    <source>
        <strain evidence="3">ATCC 50818</strain>
    </source>
</reference>
<dbReference type="RefSeq" id="XP_004997512.1">
    <property type="nucleotide sequence ID" value="XM_004997455.1"/>
</dbReference>
<dbReference type="InParanoid" id="F2U0M3"/>
<feature type="compositionally biased region" description="Low complexity" evidence="2">
    <location>
        <begin position="105"/>
        <end position="130"/>
    </location>
</feature>
<feature type="compositionally biased region" description="Basic residues" evidence="2">
    <location>
        <begin position="318"/>
        <end position="347"/>
    </location>
</feature>
<feature type="compositionally biased region" description="Basic and acidic residues" evidence="2">
    <location>
        <begin position="377"/>
        <end position="401"/>
    </location>
</feature>
<dbReference type="EMBL" id="GL832958">
    <property type="protein sequence ID" value="EGD80951.1"/>
    <property type="molecule type" value="Genomic_DNA"/>
</dbReference>
<accession>F2U0M3</accession>
<protein>
    <submittedName>
        <fullName evidence="3">Uncharacterized protein</fullName>
    </submittedName>
</protein>
<proteinExistence type="predicted"/>
<evidence type="ECO:0000313" key="4">
    <source>
        <dbReference type="Proteomes" id="UP000007799"/>
    </source>
</evidence>
<evidence type="ECO:0000256" key="1">
    <source>
        <dbReference type="SAM" id="Coils"/>
    </source>
</evidence>
<name>F2U0M3_SALR5</name>
<feature type="region of interest" description="Disordered" evidence="2">
    <location>
        <begin position="308"/>
        <end position="423"/>
    </location>
</feature>
<keyword evidence="1" id="KW-0175">Coiled coil</keyword>
<gene>
    <name evidence="3" type="ORF">PTSG_01534</name>
</gene>
<dbReference type="GeneID" id="16078107"/>
<evidence type="ECO:0000313" key="3">
    <source>
        <dbReference type="EMBL" id="EGD80951.1"/>
    </source>
</evidence>
<evidence type="ECO:0000256" key="2">
    <source>
        <dbReference type="SAM" id="MobiDB-lite"/>
    </source>
</evidence>
<feature type="coiled-coil region" evidence="1">
    <location>
        <begin position="259"/>
        <end position="292"/>
    </location>
</feature>
<feature type="region of interest" description="Disordered" evidence="2">
    <location>
        <begin position="1"/>
        <end position="40"/>
    </location>
</feature>